<evidence type="ECO:0000313" key="3">
    <source>
        <dbReference type="Proteomes" id="UP000838763"/>
    </source>
</evidence>
<feature type="region of interest" description="Disordered" evidence="1">
    <location>
        <begin position="467"/>
        <end position="501"/>
    </location>
</feature>
<sequence length="668" mass="74193">MAERHYPAYPPGRAATYQPARATTPSTAGYNPVYPGDIHYHAAGTRHPTGGAPSSRYHHHTASSVSRGPPGTAPYPGTNDPLRRPRDPDPAPASATAPPLTSTRGRRSSTIDSTHPRPIIITTTQPSARPHGHGSSRPRSRSPSRPEYRTSSAIRSNSVSRQPPGSAQPLYSPTFDSNDEEYMSRFRGPDIVPASSRAEAYRNSRPTVVYPSNPRHSAIDLGDDYGYTKPGELLQYDLEHPKQSQPHRRHDSFDHYARPNIYYNPERRGFSIETNRTYEPAPGLGKSESRGGPPPTTWGLDKLNRSSTAYDLVPPPAPIPHQLFVTLRPQVHGSRESRESGGDQTGTLGLFHFIKRYRLGLRRTMISIAREMNLAAVESTGPESTGPMKIRVDTTSMTRFTWMGMFERAASVFGPRPTYLPNLTRGGSGAKGIVVGVNTSTQRLPLRRSDDDMDQDWDHIEKRELDDRHERRRSRQRPVVRDSEVPLPPPAQEGEPESGKRLRDNLKAGLGIAATAIGLGPMVNKEPKEGREAETRDKERRESPEKRDRERAARRASDELDRHGSSSDEVEIISARASDRRRAREKVYLPKERKERVDIPERSPAKDGRQDTGSPPLASEGSARAARGSPRYQKKLAALNVNGKQDKDKDKAVVMDPRRGVAVRPLLP</sequence>
<feature type="compositionally biased region" description="Basic and acidic residues" evidence="1">
    <location>
        <begin position="644"/>
        <end position="659"/>
    </location>
</feature>
<protein>
    <submittedName>
        <fullName evidence="2">Uncharacterized protein</fullName>
    </submittedName>
</protein>
<feature type="region of interest" description="Disordered" evidence="1">
    <location>
        <begin position="518"/>
        <end position="668"/>
    </location>
</feature>
<dbReference type="AlphaFoldDB" id="A0A9P1GVH9"/>
<feature type="compositionally biased region" description="Polar residues" evidence="1">
    <location>
        <begin position="149"/>
        <end position="176"/>
    </location>
</feature>
<feature type="non-terminal residue" evidence="2">
    <location>
        <position position="1"/>
    </location>
</feature>
<feature type="compositionally biased region" description="Basic residues" evidence="1">
    <location>
        <begin position="130"/>
        <end position="142"/>
    </location>
</feature>
<name>A0A9P1GVH9_9PEZI</name>
<reference evidence="2" key="1">
    <citation type="submission" date="2022-11" db="EMBL/GenBank/DDBJ databases">
        <authorList>
            <person name="Scott C."/>
            <person name="Bruce N."/>
        </authorList>
    </citation>
    <scope>NUCLEOTIDE SEQUENCE</scope>
</reference>
<feature type="compositionally biased region" description="Basic and acidic residues" evidence="1">
    <location>
        <begin position="525"/>
        <end position="566"/>
    </location>
</feature>
<evidence type="ECO:0000313" key="2">
    <source>
        <dbReference type="EMBL" id="CAI4211050.1"/>
    </source>
</evidence>
<organism evidence="2 3">
    <name type="scientific">Parascedosporium putredinis</name>
    <dbReference type="NCBI Taxonomy" id="1442378"/>
    <lineage>
        <taxon>Eukaryota</taxon>
        <taxon>Fungi</taxon>
        <taxon>Dikarya</taxon>
        <taxon>Ascomycota</taxon>
        <taxon>Pezizomycotina</taxon>
        <taxon>Sordariomycetes</taxon>
        <taxon>Hypocreomycetidae</taxon>
        <taxon>Microascales</taxon>
        <taxon>Microascaceae</taxon>
        <taxon>Parascedosporium</taxon>
    </lineage>
</organism>
<evidence type="ECO:0000256" key="1">
    <source>
        <dbReference type="SAM" id="MobiDB-lite"/>
    </source>
</evidence>
<keyword evidence="3" id="KW-1185">Reference proteome</keyword>
<feature type="compositionally biased region" description="Low complexity" evidence="1">
    <location>
        <begin position="618"/>
        <end position="629"/>
    </location>
</feature>
<gene>
    <name evidence="2" type="ORF">PPNO1_LOCUS846</name>
</gene>
<feature type="region of interest" description="Disordered" evidence="1">
    <location>
        <begin position="276"/>
        <end position="302"/>
    </location>
</feature>
<dbReference type="OrthoDB" id="5418088at2759"/>
<dbReference type="Proteomes" id="UP000838763">
    <property type="component" value="Unassembled WGS sequence"/>
</dbReference>
<comment type="caution">
    <text evidence="2">The sequence shown here is derived from an EMBL/GenBank/DDBJ whole genome shotgun (WGS) entry which is preliminary data.</text>
</comment>
<feature type="compositionally biased region" description="Basic and acidic residues" evidence="1">
    <location>
        <begin position="577"/>
        <end position="610"/>
    </location>
</feature>
<dbReference type="EMBL" id="CALLCH030000001">
    <property type="protein sequence ID" value="CAI4211050.1"/>
    <property type="molecule type" value="Genomic_DNA"/>
</dbReference>
<proteinExistence type="predicted"/>
<feature type="region of interest" description="Disordered" evidence="1">
    <location>
        <begin position="1"/>
        <end position="186"/>
    </location>
</feature>
<accession>A0A9P1GVH9</accession>
<feature type="compositionally biased region" description="Low complexity" evidence="1">
    <location>
        <begin position="92"/>
        <end position="103"/>
    </location>
</feature>